<comment type="caution">
    <text evidence="4">The sequence shown here is derived from an EMBL/GenBank/DDBJ whole genome shotgun (WGS) entry which is preliminary data.</text>
</comment>
<proteinExistence type="predicted"/>
<dbReference type="AlphaFoldDB" id="A0A2S7YEP8"/>
<dbReference type="Proteomes" id="UP000237441">
    <property type="component" value="Unassembled WGS sequence"/>
</dbReference>
<organism evidence="4 5">
    <name type="scientific">Beauveria bassiana</name>
    <name type="common">White muscardine disease fungus</name>
    <name type="synonym">Tritirachium shiotae</name>
    <dbReference type="NCBI Taxonomy" id="176275"/>
    <lineage>
        <taxon>Eukaryota</taxon>
        <taxon>Fungi</taxon>
        <taxon>Dikarya</taxon>
        <taxon>Ascomycota</taxon>
        <taxon>Pezizomycotina</taxon>
        <taxon>Sordariomycetes</taxon>
        <taxon>Hypocreomycetidae</taxon>
        <taxon>Hypocreales</taxon>
        <taxon>Cordycipitaceae</taxon>
        <taxon>Beauveria</taxon>
    </lineage>
</organism>
<dbReference type="InterPro" id="IPR050797">
    <property type="entry name" value="Carb_Metab_Trans_Reg"/>
</dbReference>
<dbReference type="EMBL" id="JRHA01000005">
    <property type="protein sequence ID" value="PQK14635.1"/>
    <property type="molecule type" value="Genomic_DNA"/>
</dbReference>
<name>A0A2S7YEP8_BEABA</name>
<dbReference type="Gene3D" id="4.10.240.10">
    <property type="entry name" value="Zn(2)-C6 fungal-type DNA-binding domain"/>
    <property type="match status" value="1"/>
</dbReference>
<reference evidence="4 5" key="1">
    <citation type="submission" date="2016-07" db="EMBL/GenBank/DDBJ databases">
        <title>Comparative genomics of the entomopathogenic fungus Beauveria bassiana.</title>
        <authorList>
            <person name="Valero Jimenez C.A."/>
            <person name="Zwaan B.J."/>
            <person name="Van Kan J.A."/>
            <person name="Takken W."/>
            <person name="Debets A.J."/>
            <person name="Schoustra S.E."/>
            <person name="Koenraadt C.J."/>
        </authorList>
    </citation>
    <scope>NUCLEOTIDE SEQUENCE [LARGE SCALE GENOMIC DNA]</scope>
    <source>
        <strain evidence="4 5">ARSEF 8028</strain>
    </source>
</reference>
<feature type="region of interest" description="Disordered" evidence="2">
    <location>
        <begin position="88"/>
        <end position="119"/>
    </location>
</feature>
<dbReference type="GO" id="GO:0000981">
    <property type="term" value="F:DNA-binding transcription factor activity, RNA polymerase II-specific"/>
    <property type="evidence" value="ECO:0007669"/>
    <property type="project" value="InterPro"/>
</dbReference>
<feature type="region of interest" description="Disordered" evidence="2">
    <location>
        <begin position="1"/>
        <end position="39"/>
    </location>
</feature>
<dbReference type="PROSITE" id="PS00463">
    <property type="entry name" value="ZN2_CY6_FUNGAL_1"/>
    <property type="match status" value="1"/>
</dbReference>
<evidence type="ECO:0000256" key="1">
    <source>
        <dbReference type="ARBA" id="ARBA00023242"/>
    </source>
</evidence>
<dbReference type="PROSITE" id="PS50048">
    <property type="entry name" value="ZN2_CY6_FUNGAL_2"/>
    <property type="match status" value="1"/>
</dbReference>
<dbReference type="CDD" id="cd00067">
    <property type="entry name" value="GAL4"/>
    <property type="match status" value="1"/>
</dbReference>
<evidence type="ECO:0000259" key="3">
    <source>
        <dbReference type="PROSITE" id="PS50048"/>
    </source>
</evidence>
<gene>
    <name evidence="4" type="ORF">BB8028_0005g01650</name>
</gene>
<sequence length="346" mass="36558">MTAQLEEPSPILKRSFSTPTVRDMAQDSPTTAGEKKRNKLGYHRTSIACSHCRRRKIRCIVSSEIQNRCINCIRLKKDCSFCPVDQQPTVDSQGKGAGQGTGGSAAHSQSSSPAPASGHPAVIASRHVYGTGMVQDSVGLVAPVIVPSSGAFASVADEEIGLSIPMTAEQSFNVSPGSSLAWGSTQPSPVTIPGSMDMGFAWHPYGSESSSTEQLSSLGPGLASQSTWGEAAPGTPQLNDWNWNNVALAAAQARSVSFSGDLISQSHQQFASLPGNSLYNGVEPTVEGTYTSPMDHSLRPGHLPSQAGEPSISWLTQQQQMLLQQPQQQSMGFESWGFPNTSGPAT</sequence>
<feature type="compositionally biased region" description="Low complexity" evidence="2">
    <location>
        <begin position="104"/>
        <end position="119"/>
    </location>
</feature>
<dbReference type="InterPro" id="IPR036864">
    <property type="entry name" value="Zn2-C6_fun-type_DNA-bd_sf"/>
</dbReference>
<protein>
    <recommendedName>
        <fullName evidence="3">Zn(2)-C6 fungal-type domain-containing protein</fullName>
    </recommendedName>
</protein>
<dbReference type="OrthoDB" id="4867516at2759"/>
<evidence type="ECO:0000313" key="4">
    <source>
        <dbReference type="EMBL" id="PQK14635.1"/>
    </source>
</evidence>
<dbReference type="GO" id="GO:0008270">
    <property type="term" value="F:zinc ion binding"/>
    <property type="evidence" value="ECO:0007669"/>
    <property type="project" value="InterPro"/>
</dbReference>
<feature type="region of interest" description="Disordered" evidence="2">
    <location>
        <begin position="325"/>
        <end position="346"/>
    </location>
</feature>
<dbReference type="PANTHER" id="PTHR31668">
    <property type="entry name" value="GLUCOSE TRANSPORT TRANSCRIPTION REGULATOR RGT1-RELATED-RELATED"/>
    <property type="match status" value="1"/>
</dbReference>
<evidence type="ECO:0000256" key="2">
    <source>
        <dbReference type="SAM" id="MobiDB-lite"/>
    </source>
</evidence>
<dbReference type="InterPro" id="IPR001138">
    <property type="entry name" value="Zn2Cys6_DnaBD"/>
</dbReference>
<dbReference type="SUPFAM" id="SSF57701">
    <property type="entry name" value="Zn2/Cys6 DNA-binding domain"/>
    <property type="match status" value="1"/>
</dbReference>
<keyword evidence="1" id="KW-0539">Nucleus</keyword>
<feature type="compositionally biased region" description="Low complexity" evidence="2">
    <location>
        <begin position="207"/>
        <end position="218"/>
    </location>
</feature>
<accession>A0A2S7YEP8</accession>
<feature type="region of interest" description="Disordered" evidence="2">
    <location>
        <begin position="207"/>
        <end position="232"/>
    </location>
</feature>
<feature type="domain" description="Zn(2)-C6 fungal-type" evidence="3">
    <location>
        <begin position="48"/>
        <end position="81"/>
    </location>
</feature>
<dbReference type="SMART" id="SM00066">
    <property type="entry name" value="GAL4"/>
    <property type="match status" value="1"/>
</dbReference>
<evidence type="ECO:0000313" key="5">
    <source>
        <dbReference type="Proteomes" id="UP000237441"/>
    </source>
</evidence>